<keyword evidence="3" id="KW-1185">Reference proteome</keyword>
<organism evidence="2 3">
    <name type="scientific">Tanacetum coccineum</name>
    <dbReference type="NCBI Taxonomy" id="301880"/>
    <lineage>
        <taxon>Eukaryota</taxon>
        <taxon>Viridiplantae</taxon>
        <taxon>Streptophyta</taxon>
        <taxon>Embryophyta</taxon>
        <taxon>Tracheophyta</taxon>
        <taxon>Spermatophyta</taxon>
        <taxon>Magnoliopsida</taxon>
        <taxon>eudicotyledons</taxon>
        <taxon>Gunneridae</taxon>
        <taxon>Pentapetalae</taxon>
        <taxon>asterids</taxon>
        <taxon>campanulids</taxon>
        <taxon>Asterales</taxon>
        <taxon>Asteraceae</taxon>
        <taxon>Asteroideae</taxon>
        <taxon>Anthemideae</taxon>
        <taxon>Anthemidinae</taxon>
        <taxon>Tanacetum</taxon>
    </lineage>
</organism>
<name>A0ABQ5DLZ8_9ASTR</name>
<dbReference type="EMBL" id="BQNB010015377">
    <property type="protein sequence ID" value="GJT39313.1"/>
    <property type="molecule type" value="Genomic_DNA"/>
</dbReference>
<dbReference type="Proteomes" id="UP001151760">
    <property type="component" value="Unassembled WGS sequence"/>
</dbReference>
<protein>
    <submittedName>
        <fullName evidence="2">Uncharacterized protein</fullName>
    </submittedName>
</protein>
<accession>A0ABQ5DLZ8</accession>
<comment type="caution">
    <text evidence="2">The sequence shown here is derived from an EMBL/GenBank/DDBJ whole genome shotgun (WGS) entry which is preliminary data.</text>
</comment>
<feature type="region of interest" description="Disordered" evidence="1">
    <location>
        <begin position="430"/>
        <end position="460"/>
    </location>
</feature>
<evidence type="ECO:0000256" key="1">
    <source>
        <dbReference type="SAM" id="MobiDB-lite"/>
    </source>
</evidence>
<gene>
    <name evidence="2" type="ORF">Tco_0939178</name>
</gene>
<feature type="region of interest" description="Disordered" evidence="1">
    <location>
        <begin position="1"/>
        <end position="20"/>
    </location>
</feature>
<reference evidence="2" key="1">
    <citation type="journal article" date="2022" name="Int. J. Mol. Sci.">
        <title>Draft Genome of Tanacetum Coccineum: Genomic Comparison of Closely Related Tanacetum-Family Plants.</title>
        <authorList>
            <person name="Yamashiro T."/>
            <person name="Shiraishi A."/>
            <person name="Nakayama K."/>
            <person name="Satake H."/>
        </authorList>
    </citation>
    <scope>NUCLEOTIDE SEQUENCE</scope>
</reference>
<proteinExistence type="predicted"/>
<reference evidence="2" key="2">
    <citation type="submission" date="2022-01" db="EMBL/GenBank/DDBJ databases">
        <authorList>
            <person name="Yamashiro T."/>
            <person name="Shiraishi A."/>
            <person name="Satake H."/>
            <person name="Nakayama K."/>
        </authorList>
    </citation>
    <scope>NUCLEOTIDE SEQUENCE</scope>
</reference>
<feature type="compositionally biased region" description="Basic and acidic residues" evidence="1">
    <location>
        <begin position="437"/>
        <end position="448"/>
    </location>
</feature>
<evidence type="ECO:0000313" key="2">
    <source>
        <dbReference type="EMBL" id="GJT39313.1"/>
    </source>
</evidence>
<evidence type="ECO:0000313" key="3">
    <source>
        <dbReference type="Proteomes" id="UP001151760"/>
    </source>
</evidence>
<sequence>MVGAVEQEYEPTSVEEKHKRRNEIKARATLLMTLRNKDQLKFHTYQDAKFLIEAIEKRYGRNKESKKVHMTLLKQQYENFAALSFESIDQTFDRNKAEIETISLEDLYNNLKIYEPELTEDLEQLHHDDLEEMDLQWEMAMLTIKARRFIKRTRKKLNIDGQRNDQLIDKFKKGLRYNAATAASPTVEGFENLTDKSGSDKAYHTVPPPLTGNFIPRKPDPNFAKMKLMETNIVALIIEDWNSNNESKIDYTIEPSIEKTKFVKTVRETDAAKQNPRGNQRNWNNLMSQRLGNDFKMTNKACYTCGSFKHLHYVCDKKVARPAWNNSRRVNHKNFSNKMSHPQYDLGVVTPRALVHAGVKTSGDARSWYMISGDAKSWFVIVLHIFTVKLMSSKNDQGVGANGGVGANRGVDGVPDFSIIISQQLQNLSRNGSLKGNNEKRGNDEEPSRSGNVRHRAHDY</sequence>